<dbReference type="RefSeq" id="WP_027022108.1">
    <property type="nucleotide sequence ID" value="NZ_CP097501.1"/>
</dbReference>
<sequence>MENLFRLVQTWEGNPDEYAANFLYKRMLEDGCVNADGKVELIQRTGMFCPAPAPHSKQDLERRIRARIININRISEIYCQLHCLTCINFRKEEAVAQRKQARQQDLLANQSILSDREREELLYLNRWLHDKKERSYFTQYDEYIQEYCIKMYRVVLSDSESFLVPKDDVRKIVGDELLLQLSEKPLNTTS</sequence>
<gene>
    <name evidence="1" type="ORF">LNQ82_05350</name>
</gene>
<name>A0AAE9HR86_9NEIS</name>
<proteinExistence type="predicted"/>
<evidence type="ECO:0000313" key="1">
    <source>
        <dbReference type="EMBL" id="URD66674.1"/>
    </source>
</evidence>
<protein>
    <submittedName>
        <fullName evidence="1">Uncharacterized protein</fullName>
    </submittedName>
</protein>
<dbReference type="AlphaFoldDB" id="A0AAE9HR86"/>
<organism evidence="1 2">
    <name type="scientific">Conchiformibius steedae DSM 2580</name>
    <dbReference type="NCBI Taxonomy" id="1121352"/>
    <lineage>
        <taxon>Bacteria</taxon>
        <taxon>Pseudomonadati</taxon>
        <taxon>Pseudomonadota</taxon>
        <taxon>Betaproteobacteria</taxon>
        <taxon>Neisseriales</taxon>
        <taxon>Neisseriaceae</taxon>
        <taxon>Conchiformibius</taxon>
    </lineage>
</organism>
<evidence type="ECO:0000313" key="2">
    <source>
        <dbReference type="Proteomes" id="UP001056819"/>
    </source>
</evidence>
<reference evidence="1" key="1">
    <citation type="submission" date="2022-05" db="EMBL/GenBank/DDBJ databases">
        <title>Alysiella filiformis genome sequencing.</title>
        <authorList>
            <person name="Viehboeck T."/>
        </authorList>
    </citation>
    <scope>NUCLEOTIDE SEQUENCE</scope>
    <source>
        <strain evidence="1">DSM 2580</strain>
    </source>
</reference>
<dbReference type="EMBL" id="CP097501">
    <property type="protein sequence ID" value="URD66674.1"/>
    <property type="molecule type" value="Genomic_DNA"/>
</dbReference>
<accession>A0AAE9HR86</accession>
<dbReference type="Proteomes" id="UP001056819">
    <property type="component" value="Chromosome"/>
</dbReference>